<comment type="pathway">
    <text evidence="1">Cofactor biosynthesis; adenosylcobalamin biosynthesis.</text>
</comment>
<keyword evidence="10" id="KW-1185">Reference proteome</keyword>
<keyword evidence="5" id="KW-0808">Transferase</keyword>
<dbReference type="Gene3D" id="3.40.1010.10">
    <property type="entry name" value="Cobalt-precorrin-4 Transmethylase, Domain 1"/>
    <property type="match status" value="1"/>
</dbReference>
<evidence type="ECO:0000259" key="8">
    <source>
        <dbReference type="Pfam" id="PF00590"/>
    </source>
</evidence>
<evidence type="ECO:0000256" key="7">
    <source>
        <dbReference type="PIRNR" id="PIRNR036427"/>
    </source>
</evidence>
<dbReference type="InterPro" id="IPR012382">
    <property type="entry name" value="CobI/CbiL"/>
</dbReference>
<feature type="domain" description="Tetrapyrrole methylase" evidence="8">
    <location>
        <begin position="10"/>
        <end position="219"/>
    </location>
</feature>
<dbReference type="InterPro" id="IPR014777">
    <property type="entry name" value="4pyrrole_Mease_sub1"/>
</dbReference>
<dbReference type="SUPFAM" id="SSF53790">
    <property type="entry name" value="Tetrapyrrole methylase"/>
    <property type="match status" value="1"/>
</dbReference>
<accession>A0A2Z3GUD4</accession>
<evidence type="ECO:0000256" key="6">
    <source>
        <dbReference type="ARBA" id="ARBA00022691"/>
    </source>
</evidence>
<dbReference type="PIRSF" id="PIRSF036427">
    <property type="entry name" value="Precrrn-2_mtase"/>
    <property type="match status" value="1"/>
</dbReference>
<evidence type="ECO:0000256" key="3">
    <source>
        <dbReference type="ARBA" id="ARBA00022573"/>
    </source>
</evidence>
<dbReference type="Proteomes" id="UP000245999">
    <property type="component" value="Chromosome"/>
</dbReference>
<dbReference type="InterPro" id="IPR003043">
    <property type="entry name" value="Uropor_MeTrfase_CS"/>
</dbReference>
<organism evidence="9 10">
    <name type="scientific">Hymenobacter nivis</name>
    <dbReference type="NCBI Taxonomy" id="1850093"/>
    <lineage>
        <taxon>Bacteria</taxon>
        <taxon>Pseudomonadati</taxon>
        <taxon>Bacteroidota</taxon>
        <taxon>Cytophagia</taxon>
        <taxon>Cytophagales</taxon>
        <taxon>Hymenobacteraceae</taxon>
        <taxon>Hymenobacter</taxon>
    </lineage>
</organism>
<evidence type="ECO:0000313" key="10">
    <source>
        <dbReference type="Proteomes" id="UP000245999"/>
    </source>
</evidence>
<dbReference type="EMBL" id="CP029145">
    <property type="protein sequence ID" value="AWM33014.1"/>
    <property type="molecule type" value="Genomic_DNA"/>
</dbReference>
<comment type="similarity">
    <text evidence="2 7">Belongs to the precorrin methyltransferase family.</text>
</comment>
<dbReference type="RefSeq" id="WP_109656102.1">
    <property type="nucleotide sequence ID" value="NZ_CP029145.1"/>
</dbReference>
<dbReference type="InterPro" id="IPR014776">
    <property type="entry name" value="4pyrrole_Mease_sub2"/>
</dbReference>
<evidence type="ECO:0000256" key="4">
    <source>
        <dbReference type="ARBA" id="ARBA00022603"/>
    </source>
</evidence>
<gene>
    <name evidence="9" type="primary">cobI</name>
    <name evidence="9" type="ORF">DDQ68_09650</name>
</gene>
<dbReference type="UniPathway" id="UPA00148"/>
<dbReference type="KEGG" id="hnv:DDQ68_09650"/>
<name>A0A2Z3GUD4_9BACT</name>
<evidence type="ECO:0000256" key="1">
    <source>
        <dbReference type="ARBA" id="ARBA00004953"/>
    </source>
</evidence>
<dbReference type="PANTHER" id="PTHR43467">
    <property type="entry name" value="COBALT-PRECORRIN-2 C(20)-METHYLTRANSFERASE"/>
    <property type="match status" value="1"/>
</dbReference>
<keyword evidence="6" id="KW-0949">S-adenosyl-L-methionine</keyword>
<evidence type="ECO:0000256" key="2">
    <source>
        <dbReference type="ARBA" id="ARBA00005879"/>
    </source>
</evidence>
<keyword evidence="3" id="KW-0169">Cobalamin biosynthesis</keyword>
<dbReference type="AlphaFoldDB" id="A0A2Z3GUD4"/>
<evidence type="ECO:0000313" key="9">
    <source>
        <dbReference type="EMBL" id="AWM33014.1"/>
    </source>
</evidence>
<keyword evidence="4" id="KW-0489">Methyltransferase</keyword>
<dbReference type="OrthoDB" id="9815856at2"/>
<dbReference type="PROSITE" id="PS00839">
    <property type="entry name" value="SUMT_1"/>
    <property type="match status" value="1"/>
</dbReference>
<proteinExistence type="inferred from homology"/>
<dbReference type="NCBIfam" id="TIGR01467">
    <property type="entry name" value="cobI_cbiL"/>
    <property type="match status" value="1"/>
</dbReference>
<sequence length="242" mass="26413">MAPTPAPTGKIYGVSLGPGDPELITVKGLRALQRADLIYYPGSVQADGQHSSYSRTILDQLDLDEAKLCGMFLPMANDRAAALHIYEQAFYQLKADYEAGRTVAFVSEGDSTFYSTFAYLLAHLHAHQLPVEIIAGVPSFLLATAAHQVPLAVLREKIAIIPLLTSAAALEGYLREFETVVLIKVRGALDYVRPAVAANYATVYYAEWLGTPNQYLTTDLAALMGREVPYFSLLVLKSLLCN</sequence>
<dbReference type="InterPro" id="IPR006364">
    <property type="entry name" value="CobI/CbiL/CobIJ_dom"/>
</dbReference>
<dbReference type="GO" id="GO:0032259">
    <property type="term" value="P:methylation"/>
    <property type="evidence" value="ECO:0007669"/>
    <property type="project" value="UniProtKB-KW"/>
</dbReference>
<evidence type="ECO:0000256" key="5">
    <source>
        <dbReference type="ARBA" id="ARBA00022679"/>
    </source>
</evidence>
<dbReference type="PANTHER" id="PTHR43467:SF2">
    <property type="entry name" value="COBALT-PRECORRIN-2 C(20)-METHYLTRANSFERASE"/>
    <property type="match status" value="1"/>
</dbReference>
<dbReference type="CDD" id="cd11645">
    <property type="entry name" value="Precorrin_2_C20_MT"/>
    <property type="match status" value="1"/>
</dbReference>
<dbReference type="Pfam" id="PF00590">
    <property type="entry name" value="TP_methylase"/>
    <property type="match status" value="1"/>
</dbReference>
<dbReference type="InterPro" id="IPR035996">
    <property type="entry name" value="4pyrrol_Methylase_sf"/>
</dbReference>
<protein>
    <submittedName>
        <fullName evidence="9">Precorrin-2 C(20)-methyltransferase</fullName>
    </submittedName>
</protein>
<dbReference type="GO" id="GO:0030788">
    <property type="term" value="F:precorrin-2 C20-methyltransferase activity"/>
    <property type="evidence" value="ECO:0007669"/>
    <property type="project" value="InterPro"/>
</dbReference>
<dbReference type="Gene3D" id="3.30.950.10">
    <property type="entry name" value="Methyltransferase, Cobalt-precorrin-4 Transmethylase, Domain 2"/>
    <property type="match status" value="1"/>
</dbReference>
<reference evidence="10" key="1">
    <citation type="submission" date="2018-04" db="EMBL/GenBank/DDBJ databases">
        <title>Complete genome of Antarctic heterotrophic bacterium Hymenobacter nivis.</title>
        <authorList>
            <person name="Terashima M."/>
        </authorList>
    </citation>
    <scope>NUCLEOTIDE SEQUENCE [LARGE SCALE GENOMIC DNA]</scope>
    <source>
        <strain evidence="10">NBRC 111535</strain>
    </source>
</reference>
<dbReference type="InterPro" id="IPR000878">
    <property type="entry name" value="4pyrrol_Mease"/>
</dbReference>
<dbReference type="GO" id="GO:0009236">
    <property type="term" value="P:cobalamin biosynthetic process"/>
    <property type="evidence" value="ECO:0007669"/>
    <property type="project" value="UniProtKB-UniRule"/>
</dbReference>